<dbReference type="Pfam" id="PF13424">
    <property type="entry name" value="TPR_12"/>
    <property type="match status" value="1"/>
</dbReference>
<dbReference type="RefSeq" id="WP_019150834.1">
    <property type="nucleotide sequence ID" value="NZ_BAAFKZ010000038.1"/>
</dbReference>
<evidence type="ECO:0000256" key="3">
    <source>
        <dbReference type="ARBA" id="ARBA00022737"/>
    </source>
</evidence>
<evidence type="ECO:0000313" key="9">
    <source>
        <dbReference type="Proteomes" id="UP000322940"/>
    </source>
</evidence>
<organism evidence="8 9">
    <name type="scientific">Alistipes onderdonkii</name>
    <dbReference type="NCBI Taxonomy" id="328813"/>
    <lineage>
        <taxon>Bacteria</taxon>
        <taxon>Pseudomonadati</taxon>
        <taxon>Bacteroidota</taxon>
        <taxon>Bacteroidia</taxon>
        <taxon>Bacteroidales</taxon>
        <taxon>Rikenellaceae</taxon>
        <taxon>Alistipes</taxon>
    </lineage>
</organism>
<dbReference type="InterPro" id="IPR011990">
    <property type="entry name" value="TPR-like_helical_dom_sf"/>
</dbReference>
<name>A0A5B3GRR5_9BACT</name>
<evidence type="ECO:0000256" key="7">
    <source>
        <dbReference type="SAM" id="Phobius"/>
    </source>
</evidence>
<keyword evidence="3" id="KW-0677">Repeat</keyword>
<dbReference type="PANTHER" id="PTHR46630:SF1">
    <property type="entry name" value="TETRATRICOPEPTIDE REPEAT PROTEIN 29"/>
    <property type="match status" value="1"/>
</dbReference>
<proteinExistence type="inferred from homology"/>
<evidence type="ECO:0000256" key="4">
    <source>
        <dbReference type="ARBA" id="ARBA00022803"/>
    </source>
</evidence>
<feature type="repeat" description="TPR" evidence="6">
    <location>
        <begin position="180"/>
        <end position="213"/>
    </location>
</feature>
<keyword evidence="7" id="KW-0472">Membrane</keyword>
<comment type="similarity">
    <text evidence="5">Belongs to the Rap family.</text>
</comment>
<dbReference type="InterPro" id="IPR019734">
    <property type="entry name" value="TPR_rpt"/>
</dbReference>
<evidence type="ECO:0000256" key="2">
    <source>
        <dbReference type="ARBA" id="ARBA00022490"/>
    </source>
</evidence>
<feature type="transmembrane region" description="Helical" evidence="7">
    <location>
        <begin position="361"/>
        <end position="381"/>
    </location>
</feature>
<reference evidence="8 9" key="1">
    <citation type="journal article" date="2019" name="Nat. Med.">
        <title>A library of human gut bacterial isolates paired with longitudinal multiomics data enables mechanistic microbiome research.</title>
        <authorList>
            <person name="Poyet M."/>
            <person name="Groussin M."/>
            <person name="Gibbons S.M."/>
            <person name="Avila-Pacheco J."/>
            <person name="Jiang X."/>
            <person name="Kearney S.M."/>
            <person name="Perrotta A.R."/>
            <person name="Berdy B."/>
            <person name="Zhao S."/>
            <person name="Lieberman T.D."/>
            <person name="Swanson P.K."/>
            <person name="Smith M."/>
            <person name="Roesemann S."/>
            <person name="Alexander J.E."/>
            <person name="Rich S.A."/>
            <person name="Livny J."/>
            <person name="Vlamakis H."/>
            <person name="Clish C."/>
            <person name="Bullock K."/>
            <person name="Deik A."/>
            <person name="Scott J."/>
            <person name="Pierce K.A."/>
            <person name="Xavier R.J."/>
            <person name="Alm E.J."/>
        </authorList>
    </citation>
    <scope>NUCLEOTIDE SEQUENCE [LARGE SCALE GENOMIC DNA]</scope>
    <source>
        <strain evidence="8 9">BIOML-A266</strain>
    </source>
</reference>
<dbReference type="InterPro" id="IPR051476">
    <property type="entry name" value="Bac_ResReg_Asp_Phosphatase"/>
</dbReference>
<keyword evidence="7" id="KW-1133">Transmembrane helix</keyword>
<dbReference type="PANTHER" id="PTHR46630">
    <property type="entry name" value="TETRATRICOPEPTIDE REPEAT PROTEIN 29"/>
    <property type="match status" value="1"/>
</dbReference>
<dbReference type="Proteomes" id="UP000322940">
    <property type="component" value="Unassembled WGS sequence"/>
</dbReference>
<evidence type="ECO:0000256" key="1">
    <source>
        <dbReference type="ARBA" id="ARBA00004496"/>
    </source>
</evidence>
<keyword evidence="4 6" id="KW-0802">TPR repeat</keyword>
<dbReference type="EMBL" id="VVXH01000017">
    <property type="protein sequence ID" value="KAA2376140.1"/>
    <property type="molecule type" value="Genomic_DNA"/>
</dbReference>
<comment type="subcellular location">
    <subcellularLocation>
        <location evidence="1">Cytoplasm</location>
    </subcellularLocation>
</comment>
<comment type="caution">
    <text evidence="8">The sequence shown here is derived from an EMBL/GenBank/DDBJ whole genome shotgun (WGS) entry which is preliminary data.</text>
</comment>
<dbReference type="PROSITE" id="PS50005">
    <property type="entry name" value="TPR"/>
    <property type="match status" value="1"/>
</dbReference>
<dbReference type="Gene3D" id="1.25.40.10">
    <property type="entry name" value="Tetratricopeptide repeat domain"/>
    <property type="match status" value="2"/>
</dbReference>
<evidence type="ECO:0000313" key="8">
    <source>
        <dbReference type="EMBL" id="KAA2376140.1"/>
    </source>
</evidence>
<dbReference type="GO" id="GO:0005737">
    <property type="term" value="C:cytoplasm"/>
    <property type="evidence" value="ECO:0007669"/>
    <property type="project" value="UniProtKB-SubCell"/>
</dbReference>
<evidence type="ECO:0000256" key="5">
    <source>
        <dbReference type="ARBA" id="ARBA00038253"/>
    </source>
</evidence>
<dbReference type="SMART" id="SM00028">
    <property type="entry name" value="TPR"/>
    <property type="match status" value="5"/>
</dbReference>
<protein>
    <submittedName>
        <fullName evidence="8">Tetratricopeptide repeat protein</fullName>
    </submittedName>
</protein>
<gene>
    <name evidence="8" type="ORF">F2Y10_14035</name>
</gene>
<dbReference type="SUPFAM" id="SSF48452">
    <property type="entry name" value="TPR-like"/>
    <property type="match status" value="2"/>
</dbReference>
<accession>A0A5B3GRR5</accession>
<sequence length="542" mass="62753">MKRFIYVCAFFLCLCSCSESKYIAEELERTQEIINDYPDSALHSLQAIVPGSIRKKSTKAHYGLLYSLALDKTGQTIDTDSMLRPAVNYFMRKGTNRQKFLSWYCLGRMEYSTNNYQKATESYLKALEYRDIIDDPYLIGVCNFVLGELNLKQNNYQRALFYYQEAYENYQAANKTKHQVSAKIAIAAVYYMENEDDNALRDYREALNLSEQFGYKDFQVYCLRCLIGILSNKGVTNETNDYVGRFLQLSDDLSPNDCCVLGEYYLRINKPDSAEYYLNAAISANIGGPRENDAAAKILLAEAYTLNEDYRAACYMQKECLALCDSIHLSYMNNSAAETELRYKDERLEFERYRSSVRQNVIYIIALVSVIAICGIIYIFYRRNKMQKQRIEEYLTLIEELNKTKLQIPDAAKISELLNTRFQVLKELAKTYYEFENSPALTKKVKGILSEKILDKTIISDLENTLNQQYDNVISNFKSEYPKIKPCFVELLCLLYAGFSPQQISVITNETLKTIYMRKFHLKKKIIASHITTKDVILNIIS</sequence>
<dbReference type="AlphaFoldDB" id="A0A5B3GRR5"/>
<keyword evidence="2" id="KW-0963">Cytoplasm</keyword>
<evidence type="ECO:0000256" key="6">
    <source>
        <dbReference type="PROSITE-ProRule" id="PRU00339"/>
    </source>
</evidence>
<keyword evidence="7" id="KW-0812">Transmembrane</keyword>